<protein>
    <submittedName>
        <fullName evidence="2">Uncharacterized protein</fullName>
    </submittedName>
</protein>
<comment type="caution">
    <text evidence="2">The sequence shown here is derived from an EMBL/GenBank/DDBJ whole genome shotgun (WGS) entry which is preliminary data.</text>
</comment>
<sequence length="162" mass="17149">MVVSPVPRCRAPQWGKGGLRFWGRSSPTPGSRQGFLSRGGPRAKVCGHIKHIAKKAPHRGFAPGGGQLPDRGGNSCSTKGPDTALLKLSRPLLVSWQPRTSGWTVPASSPALVDWSDPPTPPDRPPSSSRESLLTHWEKPPGVRGVCGIFQKAQVQGGHTGG</sequence>
<name>A0A8J5C2T2_CHIOP</name>
<accession>A0A8J5C2T2</accession>
<evidence type="ECO:0000256" key="1">
    <source>
        <dbReference type="SAM" id="MobiDB-lite"/>
    </source>
</evidence>
<gene>
    <name evidence="2" type="ORF">GWK47_011216</name>
</gene>
<keyword evidence="3" id="KW-1185">Reference proteome</keyword>
<dbReference type="Proteomes" id="UP000770661">
    <property type="component" value="Unassembled WGS sequence"/>
</dbReference>
<dbReference type="AlphaFoldDB" id="A0A8J5C2T2"/>
<dbReference type="EMBL" id="JACEEZ010019401">
    <property type="protein sequence ID" value="KAG0715773.1"/>
    <property type="molecule type" value="Genomic_DNA"/>
</dbReference>
<reference evidence="2" key="1">
    <citation type="submission" date="2020-07" db="EMBL/GenBank/DDBJ databases">
        <title>The High-quality genome of the commercially important snow crab, Chionoecetes opilio.</title>
        <authorList>
            <person name="Jeong J.-H."/>
            <person name="Ryu S."/>
        </authorList>
    </citation>
    <scope>NUCLEOTIDE SEQUENCE</scope>
    <source>
        <strain evidence="2">MADBK_172401_WGS</strain>
        <tissue evidence="2">Digestive gland</tissue>
    </source>
</reference>
<proteinExistence type="predicted"/>
<organism evidence="2 3">
    <name type="scientific">Chionoecetes opilio</name>
    <name type="common">Atlantic snow crab</name>
    <name type="synonym">Cancer opilio</name>
    <dbReference type="NCBI Taxonomy" id="41210"/>
    <lineage>
        <taxon>Eukaryota</taxon>
        <taxon>Metazoa</taxon>
        <taxon>Ecdysozoa</taxon>
        <taxon>Arthropoda</taxon>
        <taxon>Crustacea</taxon>
        <taxon>Multicrustacea</taxon>
        <taxon>Malacostraca</taxon>
        <taxon>Eumalacostraca</taxon>
        <taxon>Eucarida</taxon>
        <taxon>Decapoda</taxon>
        <taxon>Pleocyemata</taxon>
        <taxon>Brachyura</taxon>
        <taxon>Eubrachyura</taxon>
        <taxon>Majoidea</taxon>
        <taxon>Majidae</taxon>
        <taxon>Chionoecetes</taxon>
    </lineage>
</organism>
<evidence type="ECO:0000313" key="3">
    <source>
        <dbReference type="Proteomes" id="UP000770661"/>
    </source>
</evidence>
<evidence type="ECO:0000313" key="2">
    <source>
        <dbReference type="EMBL" id="KAG0715773.1"/>
    </source>
</evidence>
<feature type="region of interest" description="Disordered" evidence="1">
    <location>
        <begin position="56"/>
        <end position="82"/>
    </location>
</feature>
<feature type="region of interest" description="Disordered" evidence="1">
    <location>
        <begin position="100"/>
        <end position="133"/>
    </location>
</feature>